<keyword evidence="2" id="KW-1185">Reference proteome</keyword>
<dbReference type="PANTHER" id="PTHR47928:SF155">
    <property type="entry name" value="OS05G0439300 PROTEIN"/>
    <property type="match status" value="1"/>
</dbReference>
<sequence>MVDLLARGGRLQDAYSFALDMPPHAINANAWGSLLSACKVHGEIEISQLAADHLFFDRGGGHREFTLLCQTSMQQMRNGRVLSMSEN</sequence>
<gene>
    <name evidence="1" type="primary">ga20240</name>
    <name evidence="1" type="ORF">PR202_ga20240</name>
</gene>
<proteinExistence type="predicted"/>
<reference evidence="1" key="1">
    <citation type="journal article" date="2018" name="DNA Res.">
        <title>Multiple hybrid de novo genome assembly of finger millet, an orphan allotetraploid crop.</title>
        <authorList>
            <person name="Hatakeyama M."/>
            <person name="Aluri S."/>
            <person name="Balachadran M.T."/>
            <person name="Sivarajan S.R."/>
            <person name="Patrignani A."/>
            <person name="Gruter S."/>
            <person name="Poveda L."/>
            <person name="Shimizu-Inatsugi R."/>
            <person name="Baeten J."/>
            <person name="Francoijs K.J."/>
            <person name="Nataraja K.N."/>
            <person name="Reddy Y.A.N."/>
            <person name="Phadnis S."/>
            <person name="Ravikumar R.L."/>
            <person name="Schlapbach R."/>
            <person name="Sreeman S.M."/>
            <person name="Shimizu K.K."/>
        </authorList>
    </citation>
    <scope>NUCLEOTIDE SEQUENCE</scope>
</reference>
<evidence type="ECO:0008006" key="3">
    <source>
        <dbReference type="Google" id="ProtNLM"/>
    </source>
</evidence>
<organism evidence="1 2">
    <name type="scientific">Eleusine coracana subsp. coracana</name>
    <dbReference type="NCBI Taxonomy" id="191504"/>
    <lineage>
        <taxon>Eukaryota</taxon>
        <taxon>Viridiplantae</taxon>
        <taxon>Streptophyta</taxon>
        <taxon>Embryophyta</taxon>
        <taxon>Tracheophyta</taxon>
        <taxon>Spermatophyta</taxon>
        <taxon>Magnoliopsida</taxon>
        <taxon>Liliopsida</taxon>
        <taxon>Poales</taxon>
        <taxon>Poaceae</taxon>
        <taxon>PACMAD clade</taxon>
        <taxon>Chloridoideae</taxon>
        <taxon>Cynodonteae</taxon>
        <taxon>Eleusininae</taxon>
        <taxon>Eleusine</taxon>
    </lineage>
</organism>
<protein>
    <recommendedName>
        <fullName evidence="3">Pentatricopeptide repeat-containing protein</fullName>
    </recommendedName>
</protein>
<reference evidence="1" key="2">
    <citation type="submission" date="2021-12" db="EMBL/GenBank/DDBJ databases">
        <title>Resequencing data analysis of finger millet.</title>
        <authorList>
            <person name="Hatakeyama M."/>
            <person name="Aluri S."/>
            <person name="Balachadran M.T."/>
            <person name="Sivarajan S.R."/>
            <person name="Poveda L."/>
            <person name="Shimizu-Inatsugi R."/>
            <person name="Schlapbach R."/>
            <person name="Sreeman S.M."/>
            <person name="Shimizu K.K."/>
        </authorList>
    </citation>
    <scope>NUCLEOTIDE SEQUENCE</scope>
</reference>
<dbReference type="PANTHER" id="PTHR47928">
    <property type="entry name" value="REPEAT-CONTAINING PROTEIN, PUTATIVE-RELATED"/>
    <property type="match status" value="1"/>
</dbReference>
<name>A0AAV5CWL0_ELECO</name>
<dbReference type="AlphaFoldDB" id="A0AAV5CWL0"/>
<comment type="caution">
    <text evidence="1">The sequence shown here is derived from an EMBL/GenBank/DDBJ whole genome shotgun (WGS) entry which is preliminary data.</text>
</comment>
<evidence type="ECO:0000313" key="1">
    <source>
        <dbReference type="EMBL" id="GJN02852.1"/>
    </source>
</evidence>
<dbReference type="InterPro" id="IPR050421">
    <property type="entry name" value="PPR"/>
</dbReference>
<evidence type="ECO:0000313" key="2">
    <source>
        <dbReference type="Proteomes" id="UP001054889"/>
    </source>
</evidence>
<dbReference type="EMBL" id="BQKI01000009">
    <property type="protein sequence ID" value="GJN02852.1"/>
    <property type="molecule type" value="Genomic_DNA"/>
</dbReference>
<accession>A0AAV5CWL0</accession>
<dbReference type="Proteomes" id="UP001054889">
    <property type="component" value="Unassembled WGS sequence"/>
</dbReference>